<proteinExistence type="predicted"/>
<feature type="compositionally biased region" description="Low complexity" evidence="1">
    <location>
        <begin position="124"/>
        <end position="142"/>
    </location>
</feature>
<dbReference type="AlphaFoldDB" id="A0A448WAF1"/>
<evidence type="ECO:0000313" key="2">
    <source>
        <dbReference type="EMBL" id="VEL07016.1"/>
    </source>
</evidence>
<feature type="region of interest" description="Disordered" evidence="1">
    <location>
        <begin position="46"/>
        <end position="73"/>
    </location>
</feature>
<evidence type="ECO:0000256" key="1">
    <source>
        <dbReference type="SAM" id="MobiDB-lite"/>
    </source>
</evidence>
<dbReference type="Proteomes" id="UP000784294">
    <property type="component" value="Unassembled WGS sequence"/>
</dbReference>
<evidence type="ECO:0000313" key="3">
    <source>
        <dbReference type="Proteomes" id="UP000784294"/>
    </source>
</evidence>
<gene>
    <name evidence="2" type="ORF">PXEA_LOCUS456</name>
</gene>
<keyword evidence="3" id="KW-1185">Reference proteome</keyword>
<reference evidence="2" key="1">
    <citation type="submission" date="2018-11" db="EMBL/GenBank/DDBJ databases">
        <authorList>
            <consortium name="Pathogen Informatics"/>
        </authorList>
    </citation>
    <scope>NUCLEOTIDE SEQUENCE</scope>
</reference>
<name>A0A448WAF1_9PLAT</name>
<organism evidence="2 3">
    <name type="scientific">Protopolystoma xenopodis</name>
    <dbReference type="NCBI Taxonomy" id="117903"/>
    <lineage>
        <taxon>Eukaryota</taxon>
        <taxon>Metazoa</taxon>
        <taxon>Spiralia</taxon>
        <taxon>Lophotrochozoa</taxon>
        <taxon>Platyhelminthes</taxon>
        <taxon>Monogenea</taxon>
        <taxon>Polyopisthocotylea</taxon>
        <taxon>Polystomatidea</taxon>
        <taxon>Polystomatidae</taxon>
        <taxon>Protopolystoma</taxon>
    </lineage>
</organism>
<feature type="compositionally biased region" description="Low complexity" evidence="1">
    <location>
        <begin position="152"/>
        <end position="173"/>
    </location>
</feature>
<feature type="region of interest" description="Disordered" evidence="1">
    <location>
        <begin position="123"/>
        <end position="196"/>
    </location>
</feature>
<comment type="caution">
    <text evidence="2">The sequence shown here is derived from an EMBL/GenBank/DDBJ whole genome shotgun (WGS) entry which is preliminary data.</text>
</comment>
<protein>
    <submittedName>
        <fullName evidence="2">Uncharacterized protein</fullName>
    </submittedName>
</protein>
<dbReference type="EMBL" id="CAAALY010000838">
    <property type="protein sequence ID" value="VEL07016.1"/>
    <property type="molecule type" value="Genomic_DNA"/>
</dbReference>
<accession>A0A448WAF1</accession>
<sequence>MAVPCVLCSVCLRPGSVQRPFERNLIAATDGTVESTGVAGEESDFIVQSPSTRRASRASFEQQQPATSHPLANTSSANALSFENHDNSQFSLRSIPAIPISSHNELKIEPTLSGTDFASLGNNSFQASSAPSPLQQNPSLSPRKASLSSQVIPNSITLSPPSPSSSLDNSNSSKKCLRPWSPQNVNQKPPTPAPVPKFISPAFWRLPWSSRQMNATAMADRIS</sequence>